<keyword evidence="6" id="KW-1185">Reference proteome</keyword>
<protein>
    <submittedName>
        <fullName evidence="5">TetR family transcriptional regulator</fullName>
    </submittedName>
</protein>
<evidence type="ECO:0000256" key="2">
    <source>
        <dbReference type="ARBA" id="ARBA00023125"/>
    </source>
</evidence>
<dbReference type="PRINTS" id="PR00455">
    <property type="entry name" value="HTHTETR"/>
</dbReference>
<dbReference type="InterPro" id="IPR050624">
    <property type="entry name" value="HTH-type_Tx_Regulator"/>
</dbReference>
<name>A0A8J2TNS5_9BACI</name>
<dbReference type="PANTHER" id="PTHR43479">
    <property type="entry name" value="ACREF/ENVCD OPERON REPRESSOR-RELATED"/>
    <property type="match status" value="1"/>
</dbReference>
<keyword evidence="2 3" id="KW-0238">DNA-binding</keyword>
<gene>
    <name evidence="5" type="ORF">GCM10010978_26770</name>
</gene>
<dbReference type="GO" id="GO:0003677">
    <property type="term" value="F:DNA binding"/>
    <property type="evidence" value="ECO:0007669"/>
    <property type="project" value="UniProtKB-UniRule"/>
</dbReference>
<proteinExistence type="predicted"/>
<dbReference type="PROSITE" id="PS50977">
    <property type="entry name" value="HTH_TETR_2"/>
    <property type="match status" value="1"/>
</dbReference>
<dbReference type="RefSeq" id="WP_188392925.1">
    <property type="nucleotide sequence ID" value="NZ_BMEV01000061.1"/>
</dbReference>
<keyword evidence="1" id="KW-0678">Repressor</keyword>
<accession>A0A8J2TNS5</accession>
<dbReference type="Proteomes" id="UP000602050">
    <property type="component" value="Unassembled WGS sequence"/>
</dbReference>
<evidence type="ECO:0000259" key="4">
    <source>
        <dbReference type="PROSITE" id="PS50977"/>
    </source>
</evidence>
<dbReference type="PANTHER" id="PTHR43479:SF11">
    <property type="entry name" value="ACREF_ENVCD OPERON REPRESSOR-RELATED"/>
    <property type="match status" value="1"/>
</dbReference>
<dbReference type="SUPFAM" id="SSF46689">
    <property type="entry name" value="Homeodomain-like"/>
    <property type="match status" value="1"/>
</dbReference>
<evidence type="ECO:0000313" key="6">
    <source>
        <dbReference type="Proteomes" id="UP000602050"/>
    </source>
</evidence>
<dbReference type="Pfam" id="PF00440">
    <property type="entry name" value="TetR_N"/>
    <property type="match status" value="1"/>
</dbReference>
<evidence type="ECO:0000313" key="5">
    <source>
        <dbReference type="EMBL" id="GFZ85314.1"/>
    </source>
</evidence>
<dbReference type="InterPro" id="IPR036271">
    <property type="entry name" value="Tet_transcr_reg_TetR-rel_C_sf"/>
</dbReference>
<dbReference type="EMBL" id="BMEV01000061">
    <property type="protein sequence ID" value="GFZ85314.1"/>
    <property type="molecule type" value="Genomic_DNA"/>
</dbReference>
<comment type="caution">
    <text evidence="5">The sequence shown here is derived from an EMBL/GenBank/DDBJ whole genome shotgun (WGS) entry which is preliminary data.</text>
</comment>
<feature type="domain" description="HTH tetR-type" evidence="4">
    <location>
        <begin position="17"/>
        <end position="77"/>
    </location>
</feature>
<reference evidence="5" key="2">
    <citation type="submission" date="2020-09" db="EMBL/GenBank/DDBJ databases">
        <authorList>
            <person name="Sun Q."/>
            <person name="Zhou Y."/>
        </authorList>
    </citation>
    <scope>NUCLEOTIDE SEQUENCE</scope>
    <source>
        <strain evidence="5">CGMCC 1.12360</strain>
    </source>
</reference>
<dbReference type="InterPro" id="IPR009057">
    <property type="entry name" value="Homeodomain-like_sf"/>
</dbReference>
<feature type="DNA-binding region" description="H-T-H motif" evidence="3">
    <location>
        <begin position="40"/>
        <end position="59"/>
    </location>
</feature>
<organism evidence="5 6">
    <name type="scientific">Compostibacillus humi</name>
    <dbReference type="NCBI Taxonomy" id="1245525"/>
    <lineage>
        <taxon>Bacteria</taxon>
        <taxon>Bacillati</taxon>
        <taxon>Bacillota</taxon>
        <taxon>Bacilli</taxon>
        <taxon>Bacillales</taxon>
        <taxon>Bacillaceae</taxon>
        <taxon>Compostibacillus</taxon>
    </lineage>
</organism>
<evidence type="ECO:0000256" key="1">
    <source>
        <dbReference type="ARBA" id="ARBA00022491"/>
    </source>
</evidence>
<reference evidence="5" key="1">
    <citation type="journal article" date="2014" name="Int. J. Syst. Evol. Microbiol.">
        <title>Complete genome sequence of Corynebacterium casei LMG S-19264T (=DSM 44701T), isolated from a smear-ripened cheese.</title>
        <authorList>
            <consortium name="US DOE Joint Genome Institute (JGI-PGF)"/>
            <person name="Walter F."/>
            <person name="Albersmeier A."/>
            <person name="Kalinowski J."/>
            <person name="Ruckert C."/>
        </authorList>
    </citation>
    <scope>NUCLEOTIDE SEQUENCE</scope>
    <source>
        <strain evidence="5">CGMCC 1.12360</strain>
    </source>
</reference>
<dbReference type="AlphaFoldDB" id="A0A8J2TNS5"/>
<evidence type="ECO:0000256" key="3">
    <source>
        <dbReference type="PROSITE-ProRule" id="PRU00335"/>
    </source>
</evidence>
<sequence length="203" mass="24081">MTQDKIVSNVKDQELVKKRRDQMIKGAISLFKEKGFHKTTTREIAKASGFSIGTLYEYIRTKEDILFLTVDAIYEKVREGIEPFFNLEHPSEDNLIHVIKSYFHLVDDLQEEILILYQEVKSLKKETREYVLQKERDMVYLLEKVILNCGPKQLSEEDAALLANNIFVQGHMWAFRRWILQKQFTLEEYIEKQVGFFLKIIRD</sequence>
<dbReference type="SUPFAM" id="SSF48498">
    <property type="entry name" value="Tetracyclin repressor-like, C-terminal domain"/>
    <property type="match status" value="1"/>
</dbReference>
<dbReference type="Gene3D" id="1.10.357.10">
    <property type="entry name" value="Tetracycline Repressor, domain 2"/>
    <property type="match status" value="1"/>
</dbReference>
<dbReference type="InterPro" id="IPR001647">
    <property type="entry name" value="HTH_TetR"/>
</dbReference>